<dbReference type="SUPFAM" id="SSF46894">
    <property type="entry name" value="C-terminal effector domain of the bipartite response regulators"/>
    <property type="match status" value="1"/>
</dbReference>
<proteinExistence type="inferred from homology"/>
<feature type="region of interest" description="Disordered" evidence="7">
    <location>
        <begin position="369"/>
        <end position="552"/>
    </location>
</feature>
<dbReference type="PANTHER" id="PTHR35807">
    <property type="entry name" value="TRANSCRIPTIONAL REGULATOR REDD-RELATED"/>
    <property type="match status" value="1"/>
</dbReference>
<dbReference type="InterPro" id="IPR016032">
    <property type="entry name" value="Sig_transdc_resp-reg_C-effctor"/>
</dbReference>
<accession>G2PD44</accession>
<dbReference type="EMBL" id="CP002994">
    <property type="protein sequence ID" value="AEM80703.1"/>
    <property type="molecule type" value="Genomic_DNA"/>
</dbReference>
<dbReference type="eggNOG" id="COG3629">
    <property type="taxonomic scope" value="Bacteria"/>
</dbReference>
<dbReference type="SMART" id="SM00862">
    <property type="entry name" value="Trans_reg_C"/>
    <property type="match status" value="1"/>
</dbReference>
<keyword evidence="5" id="KW-0804">Transcription</keyword>
<dbReference type="Gene3D" id="1.10.10.10">
    <property type="entry name" value="Winged helix-like DNA-binding domain superfamily/Winged helix DNA-binding domain"/>
    <property type="match status" value="1"/>
</dbReference>
<evidence type="ECO:0000256" key="6">
    <source>
        <dbReference type="PROSITE-ProRule" id="PRU01091"/>
    </source>
</evidence>
<evidence type="ECO:0000313" key="10">
    <source>
        <dbReference type="Proteomes" id="UP000008703"/>
    </source>
</evidence>
<evidence type="ECO:0000256" key="4">
    <source>
        <dbReference type="ARBA" id="ARBA00023125"/>
    </source>
</evidence>
<sequence>MRVGFGVLGPVVAWDADERAIALKGPRHRAVLARLIVARRRVVPVSRLVDDLWTEPPPGAVGAVRTFVAALRRALEPQRPPRSPARLLVTEGPGYALRADADAVDAWRFEQDVSAAATLPPDGALPRLEQALSRWRGPAYAEFADEDWARGERSRLAELRLHAVERQAEARLALGRAAEAVPDLEAHLAEHPWREGAWRALALALYRTGRQGDALAVLRRARTLLVEQLGVDPGPELRRLQTDILAQAPHLDPATAGGGAAARVWAEAAAAYDRTVASGARARLESTVGLLRDLSMTGGGGLRTARQQRVAAVAAAEELGDPELTARVIGAYDVPAIWTRLDDPEQASSIVAAAERTLAALAAGPGVPGDGAPVVEPPGHGAPGHAAPAHETPGHEAPGHAAPAHETPGHEAPGHGATDHAASARKGISQEPSGQEARAHGAPGHGTPSHETPGHGAPEDEATGPDAPDHEAPGRAVTGHEGPGHEGPGHEALSNEVPSHGATGRDTLGHGAPERAVTGHELPSRWTSGYEAVGRGSSAGGNLGAPGATGEVAPRHEAVRARLLATVAVESRGGRSERGRQAARQAEEIARRLDDPALLAFALNGVFMQTFDHAGLAPRRDATGAELIALSARHGLVTFEVLGHLIRLQARSALADFASADRHAAAADRLGERHERPLVSVFTEWYRALRLAATGQAAEAEAAYRDAATRLDGAGMPGLEHGLLPLALLCLRVEQGRPAPTDADLDWGPYAPWARPLVLLARDQRAEAAAALRAVPEPPRDLLLEALWCLTGRAAIAVGDRETMARARTALAPAAAELAGAGSGLLTLGPVSGHLADLTDALR</sequence>
<dbReference type="FunFam" id="1.25.40.10:FF:000222">
    <property type="entry name" value="SARP family transcriptional regulator"/>
    <property type="match status" value="1"/>
</dbReference>
<dbReference type="Pfam" id="PF03704">
    <property type="entry name" value="BTAD"/>
    <property type="match status" value="1"/>
</dbReference>
<organism evidence="9 10">
    <name type="scientific">Streptomyces violaceusniger (strain Tu 4113)</name>
    <dbReference type="NCBI Taxonomy" id="653045"/>
    <lineage>
        <taxon>Bacteria</taxon>
        <taxon>Bacillati</taxon>
        <taxon>Actinomycetota</taxon>
        <taxon>Actinomycetes</taxon>
        <taxon>Kitasatosporales</taxon>
        <taxon>Streptomycetaceae</taxon>
        <taxon>Streptomyces</taxon>
        <taxon>Streptomyces violaceusniger group</taxon>
    </lineage>
</organism>
<protein>
    <submittedName>
        <fullName evidence="9">Transcriptional regulator, SARP family</fullName>
    </submittedName>
</protein>
<dbReference type="KEGG" id="svl:Strvi_0932"/>
<dbReference type="HOGENOM" id="CLU_406472_0_0_11"/>
<comment type="similarity">
    <text evidence="1">Belongs to the AfsR/DnrI/RedD regulatory family.</text>
</comment>
<evidence type="ECO:0000256" key="1">
    <source>
        <dbReference type="ARBA" id="ARBA00005820"/>
    </source>
</evidence>
<feature type="DNA-binding region" description="OmpR/PhoB-type" evidence="6">
    <location>
        <begin position="1"/>
        <end position="99"/>
    </location>
</feature>
<dbReference type="SMART" id="SM01043">
    <property type="entry name" value="BTAD"/>
    <property type="match status" value="1"/>
</dbReference>
<evidence type="ECO:0000313" key="9">
    <source>
        <dbReference type="EMBL" id="AEM80703.1"/>
    </source>
</evidence>
<evidence type="ECO:0000256" key="2">
    <source>
        <dbReference type="ARBA" id="ARBA00023012"/>
    </source>
</evidence>
<dbReference type="AlphaFoldDB" id="G2PD44"/>
<feature type="domain" description="OmpR/PhoB-type" evidence="8">
    <location>
        <begin position="1"/>
        <end position="99"/>
    </location>
</feature>
<evidence type="ECO:0000256" key="3">
    <source>
        <dbReference type="ARBA" id="ARBA00023015"/>
    </source>
</evidence>
<dbReference type="InterPro" id="IPR036388">
    <property type="entry name" value="WH-like_DNA-bd_sf"/>
</dbReference>
<dbReference type="Pfam" id="PF00486">
    <property type="entry name" value="Trans_reg_C"/>
    <property type="match status" value="1"/>
</dbReference>
<keyword evidence="10" id="KW-1185">Reference proteome</keyword>
<evidence type="ECO:0000256" key="5">
    <source>
        <dbReference type="ARBA" id="ARBA00023163"/>
    </source>
</evidence>
<dbReference type="GO" id="GO:0006355">
    <property type="term" value="P:regulation of DNA-templated transcription"/>
    <property type="evidence" value="ECO:0007669"/>
    <property type="project" value="InterPro"/>
</dbReference>
<dbReference type="PANTHER" id="PTHR35807:SF1">
    <property type="entry name" value="TRANSCRIPTIONAL REGULATOR REDD"/>
    <property type="match status" value="1"/>
</dbReference>
<dbReference type="SUPFAM" id="SSF48452">
    <property type="entry name" value="TPR-like"/>
    <property type="match status" value="1"/>
</dbReference>
<keyword evidence="3" id="KW-0805">Transcription regulation</keyword>
<name>G2PD44_STRV4</name>
<dbReference type="CDD" id="cd15831">
    <property type="entry name" value="BTAD"/>
    <property type="match status" value="1"/>
</dbReference>
<evidence type="ECO:0000256" key="7">
    <source>
        <dbReference type="SAM" id="MobiDB-lite"/>
    </source>
</evidence>
<dbReference type="GO" id="GO:0003677">
    <property type="term" value="F:DNA binding"/>
    <property type="evidence" value="ECO:0007669"/>
    <property type="project" value="UniProtKB-UniRule"/>
</dbReference>
<dbReference type="InterPro" id="IPR005158">
    <property type="entry name" value="BTAD"/>
</dbReference>
<dbReference type="RefSeq" id="WP_014054216.1">
    <property type="nucleotide sequence ID" value="NC_015957.1"/>
</dbReference>
<feature type="compositionally biased region" description="Low complexity" evidence="7">
    <location>
        <begin position="369"/>
        <end position="391"/>
    </location>
</feature>
<dbReference type="PROSITE" id="PS51755">
    <property type="entry name" value="OMPR_PHOB"/>
    <property type="match status" value="1"/>
</dbReference>
<dbReference type="InterPro" id="IPR051677">
    <property type="entry name" value="AfsR-DnrI-RedD_regulator"/>
</dbReference>
<dbReference type="Gene3D" id="1.25.40.10">
    <property type="entry name" value="Tetratricopeptide repeat domain"/>
    <property type="match status" value="1"/>
</dbReference>
<dbReference type="InterPro" id="IPR001867">
    <property type="entry name" value="OmpR/PhoB-type_DNA-bd"/>
</dbReference>
<dbReference type="GO" id="GO:0000160">
    <property type="term" value="P:phosphorelay signal transduction system"/>
    <property type="evidence" value="ECO:0007669"/>
    <property type="project" value="UniProtKB-KW"/>
</dbReference>
<evidence type="ECO:0000259" key="8">
    <source>
        <dbReference type="PROSITE" id="PS51755"/>
    </source>
</evidence>
<dbReference type="Proteomes" id="UP000008703">
    <property type="component" value="Chromosome"/>
</dbReference>
<keyword evidence="4 6" id="KW-0238">DNA-binding</keyword>
<reference evidence="9" key="1">
    <citation type="submission" date="2011-08" db="EMBL/GenBank/DDBJ databases">
        <title>Complete sequence of chromosome of Streptomyces violaceusniger Tu 4113.</title>
        <authorList>
            <consortium name="US DOE Joint Genome Institute"/>
            <person name="Lucas S."/>
            <person name="Han J."/>
            <person name="Lapidus A."/>
            <person name="Cheng J.-F."/>
            <person name="Goodwin L."/>
            <person name="Pitluck S."/>
            <person name="Peters L."/>
            <person name="Ivanova N."/>
            <person name="Daligault H."/>
            <person name="Detter J.C."/>
            <person name="Han C."/>
            <person name="Tapia R."/>
            <person name="Land M."/>
            <person name="Hauser L."/>
            <person name="Kyrpides N."/>
            <person name="Ivanova N."/>
            <person name="Pagani I."/>
            <person name="Hagen A."/>
            <person name="Katz L."/>
            <person name="Fiedler H.-P."/>
            <person name="Keasling J."/>
            <person name="Fortman J."/>
            <person name="Woyke T."/>
        </authorList>
    </citation>
    <scope>NUCLEOTIDE SEQUENCE [LARGE SCALE GENOMIC DNA]</scope>
    <source>
        <strain evidence="9">Tu 4113</strain>
    </source>
</reference>
<keyword evidence="2" id="KW-0902">Two-component regulatory system</keyword>
<gene>
    <name evidence="9" type="ORF">Strvi_0932</name>
</gene>
<dbReference type="InterPro" id="IPR011990">
    <property type="entry name" value="TPR-like_helical_dom_sf"/>
</dbReference>
<dbReference type="eggNOG" id="COG5373">
    <property type="taxonomic scope" value="Bacteria"/>
</dbReference>